<organism evidence="2">
    <name type="scientific">Knope narna-like virus</name>
    <dbReference type="NCBI Taxonomy" id="2716645"/>
    <lineage>
        <taxon>Viruses</taxon>
        <taxon>Riboviria</taxon>
        <taxon>Orthornavirae</taxon>
        <taxon>Lenarviricota</taxon>
        <taxon>Amabiliviricetes</taxon>
        <taxon>Wolframvirales</taxon>
        <taxon>Narnaviridae</taxon>
    </lineage>
</organism>
<protein>
    <submittedName>
        <fullName evidence="2">Uncharacterized protein</fullName>
    </submittedName>
</protein>
<sequence>MSNLPDPRALAKAQASSAQAINATLAATNPSSATAKRNTSQPQARQSQISDSPKAKSNRSRTSGTRSLQQVADDLRTQLASAREAEARRKEFTPTISVGDESLTLDYVGKVAGKSVVRQDPFATAKRMSLLRPLLQPIISVANGALKGMDFTAPMRFSDEKLKAYTKASPLDKASYAYETLFANPDFVRKLSELNEVIERTFQTSGMQPKDVYAVSRDETGHRKLSAKERLDMLTKPGLNVTSVESQDDKGITPLD</sequence>
<reference evidence="2" key="1">
    <citation type="submission" date="2020-02" db="EMBL/GenBank/DDBJ databases">
        <title>Comparative analysis of RNA virome composition in rabbits and associated ectoparasites.</title>
        <authorList>
            <person name="Mahar J.E."/>
            <person name="Shi M."/>
            <person name="Hall R.N."/>
            <person name="Strive T."/>
            <person name="Holmes E.C."/>
        </authorList>
    </citation>
    <scope>NUCLEOTIDE SEQUENCE</scope>
    <source>
        <strain evidence="2">GudgCC_DN40323-16</strain>
    </source>
</reference>
<dbReference type="EMBL" id="MT129694">
    <property type="protein sequence ID" value="QIJ70052.1"/>
    <property type="molecule type" value="Genomic_RNA"/>
</dbReference>
<feature type="compositionally biased region" description="Basic and acidic residues" evidence="1">
    <location>
        <begin position="247"/>
        <end position="256"/>
    </location>
</feature>
<name>A0A6G7PSM6_9VIRU</name>
<feature type="compositionally biased region" description="Polar residues" evidence="1">
    <location>
        <begin position="25"/>
        <end position="51"/>
    </location>
</feature>
<evidence type="ECO:0000313" key="2">
    <source>
        <dbReference type="EMBL" id="QIJ70052.1"/>
    </source>
</evidence>
<proteinExistence type="predicted"/>
<evidence type="ECO:0000256" key="1">
    <source>
        <dbReference type="SAM" id="MobiDB-lite"/>
    </source>
</evidence>
<accession>A0A6G7PSM6</accession>
<feature type="region of interest" description="Disordered" evidence="1">
    <location>
        <begin position="1"/>
        <end position="71"/>
    </location>
</feature>
<feature type="compositionally biased region" description="Polar residues" evidence="1">
    <location>
        <begin position="60"/>
        <end position="70"/>
    </location>
</feature>
<feature type="compositionally biased region" description="Low complexity" evidence="1">
    <location>
        <begin position="10"/>
        <end position="23"/>
    </location>
</feature>
<feature type="region of interest" description="Disordered" evidence="1">
    <location>
        <begin position="236"/>
        <end position="256"/>
    </location>
</feature>